<comment type="caution">
    <text evidence="6">The sequence shown here is derived from an EMBL/GenBank/DDBJ whole genome shotgun (WGS) entry which is preliminary data.</text>
</comment>
<evidence type="ECO:0000256" key="4">
    <source>
        <dbReference type="ARBA" id="ARBA00022833"/>
    </source>
</evidence>
<dbReference type="InterPro" id="IPR051013">
    <property type="entry name" value="MBL_superfamily_lactonases"/>
</dbReference>
<dbReference type="Gene3D" id="3.60.15.10">
    <property type="entry name" value="Ribonuclease Z/Hydroxyacylglutathione hydrolase-like"/>
    <property type="match status" value="1"/>
</dbReference>
<dbReference type="SMART" id="SM00849">
    <property type="entry name" value="Lactamase_B"/>
    <property type="match status" value="1"/>
</dbReference>
<keyword evidence="4" id="KW-0862">Zinc</keyword>
<evidence type="ECO:0000259" key="5">
    <source>
        <dbReference type="SMART" id="SM00849"/>
    </source>
</evidence>
<keyword evidence="7" id="KW-1185">Reference proteome</keyword>
<evidence type="ECO:0000256" key="3">
    <source>
        <dbReference type="ARBA" id="ARBA00022801"/>
    </source>
</evidence>
<accession>A0A4R4PB20</accession>
<reference evidence="6 7" key="1">
    <citation type="submission" date="2019-03" db="EMBL/GenBank/DDBJ databases">
        <title>Draft genome sequences of novel Actinobacteria.</title>
        <authorList>
            <person name="Sahin N."/>
            <person name="Ay H."/>
            <person name="Saygin H."/>
        </authorList>
    </citation>
    <scope>NUCLEOTIDE SEQUENCE [LARGE SCALE GENOMIC DNA]</scope>
    <source>
        <strain evidence="6 7">DSM 45347</strain>
    </source>
</reference>
<dbReference type="GO" id="GO:0046872">
    <property type="term" value="F:metal ion binding"/>
    <property type="evidence" value="ECO:0007669"/>
    <property type="project" value="UniProtKB-KW"/>
</dbReference>
<sequence length="325" mass="35961">MQTWQVGSFTITKVLEFPIQVGLLDGLIAQLTPETRREIDWLYPDYLNESGQIIADMHCFVIDTGEHVILTDAGCGNGKSYPMQPIWSNLDTPFLKRLREAGYGRDDIDIILCTHAHLDHVGWFSMRDENGRWVPTFPNARLIMVRDEYERHLSQIVDAPTAEGAGTAGAADDEEVDLIDRAFRPDTSALSDQTRLIQEESFQPVADAGLLELVPIDGEVVPGVRYVSTPGHTAFHHSVRLESDGASAFVTGDAFHHPIQIARPDWSSQGDWDPEASSRSRRLALKSCAGTDVLFMGTHFAGPTAGYIVEDGEGFRLVDKAPMQV</sequence>
<protein>
    <submittedName>
        <fullName evidence="6">MBL fold metallo-hydrolase</fullName>
    </submittedName>
</protein>
<name>A0A4R4PB20_9ACTN</name>
<dbReference type="PANTHER" id="PTHR42978:SF6">
    <property type="entry name" value="QUORUM-QUENCHING LACTONASE YTNP-RELATED"/>
    <property type="match status" value="1"/>
</dbReference>
<keyword evidence="2" id="KW-0479">Metal-binding</keyword>
<organism evidence="6 7">
    <name type="scientific">Actinomadura bangladeshensis</name>
    <dbReference type="NCBI Taxonomy" id="453573"/>
    <lineage>
        <taxon>Bacteria</taxon>
        <taxon>Bacillati</taxon>
        <taxon>Actinomycetota</taxon>
        <taxon>Actinomycetes</taxon>
        <taxon>Streptosporangiales</taxon>
        <taxon>Thermomonosporaceae</taxon>
        <taxon>Actinomadura</taxon>
    </lineage>
</organism>
<evidence type="ECO:0000256" key="1">
    <source>
        <dbReference type="ARBA" id="ARBA00007749"/>
    </source>
</evidence>
<dbReference type="OrthoDB" id="5177904at2"/>
<dbReference type="GO" id="GO:0016787">
    <property type="term" value="F:hydrolase activity"/>
    <property type="evidence" value="ECO:0007669"/>
    <property type="project" value="UniProtKB-KW"/>
</dbReference>
<evidence type="ECO:0000313" key="7">
    <source>
        <dbReference type="Proteomes" id="UP000295431"/>
    </source>
</evidence>
<dbReference type="Pfam" id="PF00753">
    <property type="entry name" value="Lactamase_B"/>
    <property type="match status" value="1"/>
</dbReference>
<dbReference type="InterPro" id="IPR036866">
    <property type="entry name" value="RibonucZ/Hydroxyglut_hydro"/>
</dbReference>
<evidence type="ECO:0000313" key="6">
    <source>
        <dbReference type="EMBL" id="TDC19279.1"/>
    </source>
</evidence>
<proteinExistence type="inferred from homology"/>
<evidence type="ECO:0000256" key="2">
    <source>
        <dbReference type="ARBA" id="ARBA00022723"/>
    </source>
</evidence>
<feature type="domain" description="Metallo-beta-lactamase" evidence="5">
    <location>
        <begin position="56"/>
        <end position="299"/>
    </location>
</feature>
<dbReference type="AlphaFoldDB" id="A0A4R4PB20"/>
<dbReference type="InterPro" id="IPR001279">
    <property type="entry name" value="Metallo-B-lactamas"/>
</dbReference>
<dbReference type="RefSeq" id="WP_131937213.1">
    <property type="nucleotide sequence ID" value="NZ_BAAAMX010000051.1"/>
</dbReference>
<dbReference type="PANTHER" id="PTHR42978">
    <property type="entry name" value="QUORUM-QUENCHING LACTONASE YTNP-RELATED-RELATED"/>
    <property type="match status" value="1"/>
</dbReference>
<keyword evidence="3 6" id="KW-0378">Hydrolase</keyword>
<comment type="similarity">
    <text evidence="1">Belongs to the metallo-beta-lactamase superfamily.</text>
</comment>
<dbReference type="SUPFAM" id="SSF56281">
    <property type="entry name" value="Metallo-hydrolase/oxidoreductase"/>
    <property type="match status" value="1"/>
</dbReference>
<dbReference type="CDD" id="cd16277">
    <property type="entry name" value="metallo-hydrolase-like_MBL-fold"/>
    <property type="match status" value="1"/>
</dbReference>
<dbReference type="Proteomes" id="UP000295431">
    <property type="component" value="Unassembled WGS sequence"/>
</dbReference>
<gene>
    <name evidence="6" type="ORF">E1284_04170</name>
</gene>
<dbReference type="EMBL" id="SMJW01000011">
    <property type="protein sequence ID" value="TDC19279.1"/>
    <property type="molecule type" value="Genomic_DNA"/>
</dbReference>